<accession>A0ABR3BV50</accession>
<dbReference type="PANTHER" id="PTHR16255">
    <property type="entry name" value="REQUIRED FOR MEIOTIC NUCLEAR DIVISION PROTEIN 1 HOMOLOG"/>
    <property type="match status" value="1"/>
</dbReference>
<evidence type="ECO:0000256" key="1">
    <source>
        <dbReference type="ARBA" id="ARBA00008306"/>
    </source>
</evidence>
<protein>
    <recommendedName>
        <fullName evidence="3">DUF155 domain-containing protein</fullName>
    </recommendedName>
</protein>
<organism evidence="4 5">
    <name type="scientific">Cryptococcus tetragattii IND107</name>
    <dbReference type="NCBI Taxonomy" id="1296105"/>
    <lineage>
        <taxon>Eukaryota</taxon>
        <taxon>Fungi</taxon>
        <taxon>Dikarya</taxon>
        <taxon>Basidiomycota</taxon>
        <taxon>Agaricomycotina</taxon>
        <taxon>Tremellomycetes</taxon>
        <taxon>Tremellales</taxon>
        <taxon>Cryptococcaceae</taxon>
        <taxon>Cryptococcus</taxon>
        <taxon>Cryptococcus gattii species complex</taxon>
    </lineage>
</organism>
<dbReference type="InterPro" id="IPR003734">
    <property type="entry name" value="DUF155"/>
</dbReference>
<comment type="similarity">
    <text evidence="1">Belongs to the RMD1/sif2 family.</text>
</comment>
<dbReference type="InterPro" id="IPR051624">
    <property type="entry name" value="RMD1/Sad1-interacting"/>
</dbReference>
<dbReference type="RefSeq" id="XP_066614758.1">
    <property type="nucleotide sequence ID" value="XM_066757289.1"/>
</dbReference>
<reference evidence="5" key="1">
    <citation type="submission" date="2015-01" db="EMBL/GenBank/DDBJ databases">
        <title>The Genome Sequence of Cryptococcus gattii MMRL2647.</title>
        <authorList>
            <consortium name="The Broad Institute Genomics Platform"/>
            <person name="Cuomo C."/>
            <person name="Litvintseva A."/>
            <person name="Chen Y."/>
            <person name="Heitman J."/>
            <person name="Sun S."/>
            <person name="Springer D."/>
            <person name="Dromer F."/>
            <person name="Young S."/>
            <person name="Zeng Q."/>
            <person name="Gargeya S."/>
            <person name="Abouelleil A."/>
            <person name="Alvarado L."/>
            <person name="Chapman S.B."/>
            <person name="Gainer-Dewar J."/>
            <person name="Goldberg J."/>
            <person name="Griggs A."/>
            <person name="Gujja S."/>
            <person name="Hansen M."/>
            <person name="Howarth C."/>
            <person name="Imamovic A."/>
            <person name="Larimer J."/>
            <person name="Murphy C."/>
            <person name="Naylor J."/>
            <person name="Pearson M."/>
            <person name="Priest M."/>
            <person name="Roberts A."/>
            <person name="Saif S."/>
            <person name="Shea T."/>
            <person name="Sykes S."/>
            <person name="Wortman J."/>
            <person name="Nusbaum C."/>
            <person name="Birren B."/>
        </authorList>
    </citation>
    <scope>NUCLEOTIDE SEQUENCE [LARGE SCALE GENOMIC DNA]</scope>
    <source>
        <strain evidence="5">IND107</strain>
    </source>
</reference>
<evidence type="ECO:0000313" key="5">
    <source>
        <dbReference type="Proteomes" id="UP000054399"/>
    </source>
</evidence>
<feature type="region of interest" description="Disordered" evidence="2">
    <location>
        <begin position="418"/>
        <end position="437"/>
    </location>
</feature>
<evidence type="ECO:0000259" key="3">
    <source>
        <dbReference type="Pfam" id="PF02582"/>
    </source>
</evidence>
<name>A0ABR3BV50_9TREE</name>
<dbReference type="EMBL" id="ATAM02000004">
    <property type="protein sequence ID" value="KAL0250571.1"/>
    <property type="molecule type" value="Genomic_DNA"/>
</dbReference>
<dbReference type="GeneID" id="91989609"/>
<keyword evidence="5" id="KW-1185">Reference proteome</keyword>
<evidence type="ECO:0000313" key="4">
    <source>
        <dbReference type="EMBL" id="KAL0250571.1"/>
    </source>
</evidence>
<dbReference type="PANTHER" id="PTHR16255:SF1">
    <property type="entry name" value="REQUIRED FOR MEIOTIC NUCLEAR DIVISION PROTEIN 1 HOMOLOG"/>
    <property type="match status" value="1"/>
</dbReference>
<proteinExistence type="inferred from homology"/>
<feature type="domain" description="DUF155" evidence="3">
    <location>
        <begin position="182"/>
        <end position="270"/>
    </location>
</feature>
<evidence type="ECO:0000256" key="2">
    <source>
        <dbReference type="SAM" id="MobiDB-lite"/>
    </source>
</evidence>
<sequence>MFKRLPRTLLQSSSRPPQICCQCLNQSQFRTSVLISQFPRHASTISDRQTKQARMSKLPVSHKPPKRRLEAASQPLRNAASITRGPVLHCIAHTTAEKYDLVALGTTLQSLGVRWDEVPEGDPDRALVIGPWKGRGGIERLINGKDVPSTSTITRSPAVEWAENEGVDLRDMGFGYGERGEIWVFSSGSFVTWGLTEEEGRAFLREVIRGGRNVEINRVSPKEYELEEVDFVVDPTAKTHILGNLILLGRPPRLSTFHSSPSLASLLARATRQSFSLCIDSAQGFRDVWTMAVNTTGGGLDDTPEFYWSEPELESYFDSVASEFEIRERIDVFNKKIDYAQEVQTTLRALLTESSSHRMEIIIILLISVEVVIVLIREGPDLLHKLLEIVGVSPAEADDITDNIQKVADKLAPIGNISSPAIDHPTTQSADSSERYV</sequence>
<feature type="domain" description="DUF155" evidence="3">
    <location>
        <begin position="300"/>
        <end position="334"/>
    </location>
</feature>
<reference evidence="4 5" key="2">
    <citation type="submission" date="2024-01" db="EMBL/GenBank/DDBJ databases">
        <title>Comparative genomics of Cryptococcus and Kwoniella reveals pathogenesis evolution and contrasting modes of karyotype evolution via chromosome fusion or intercentromeric recombination.</title>
        <authorList>
            <person name="Coelho M.A."/>
            <person name="David-Palma M."/>
            <person name="Shea T."/>
            <person name="Bowers K."/>
            <person name="Mcginley-Smith S."/>
            <person name="Mohammad A.W."/>
            <person name="Gnirke A."/>
            <person name="Yurkov A.M."/>
            <person name="Nowrousian M."/>
            <person name="Sun S."/>
            <person name="Cuomo C.A."/>
            <person name="Heitman J."/>
        </authorList>
    </citation>
    <scope>NUCLEOTIDE SEQUENCE [LARGE SCALE GENOMIC DNA]</scope>
    <source>
        <strain evidence="4 5">IND107</strain>
    </source>
</reference>
<feature type="region of interest" description="Disordered" evidence="2">
    <location>
        <begin position="43"/>
        <end position="70"/>
    </location>
</feature>
<comment type="caution">
    <text evidence="4">The sequence shown here is derived from an EMBL/GenBank/DDBJ whole genome shotgun (WGS) entry which is preliminary data.</text>
</comment>
<dbReference type="Pfam" id="PF02582">
    <property type="entry name" value="DUF155"/>
    <property type="match status" value="2"/>
</dbReference>
<gene>
    <name evidence="4" type="ORF">I308_102753</name>
</gene>
<dbReference type="Proteomes" id="UP000054399">
    <property type="component" value="Unassembled WGS sequence"/>
</dbReference>